<keyword evidence="2" id="KW-1185">Reference proteome</keyword>
<organism evidence="1 2">
    <name type="scientific">Methanofollis aquaemaris</name>
    <dbReference type="NCBI Taxonomy" id="126734"/>
    <lineage>
        <taxon>Archaea</taxon>
        <taxon>Methanobacteriati</taxon>
        <taxon>Methanobacteriota</taxon>
        <taxon>Stenosarchaea group</taxon>
        <taxon>Methanomicrobia</taxon>
        <taxon>Methanomicrobiales</taxon>
        <taxon>Methanomicrobiaceae</taxon>
        <taxon>Methanofollis</taxon>
    </lineage>
</organism>
<evidence type="ECO:0000313" key="2">
    <source>
        <dbReference type="Proteomes" id="UP001042704"/>
    </source>
</evidence>
<dbReference type="AlphaFoldDB" id="A0A8A3S379"/>
<sequence length="95" mass="10489">MIQSTLVGMNYQEVPAMRYIVVDRAAGETLCITSDLEEACTILRERIGYSAEVHAVPARTRTVVLGRRTRDAGTRVVENAQCRMGVPFLGMFGIV</sequence>
<dbReference type="Proteomes" id="UP001042704">
    <property type="component" value="Chromosome"/>
</dbReference>
<dbReference type="EMBL" id="CP036172">
    <property type="protein sequence ID" value="QSZ66608.1"/>
    <property type="molecule type" value="Genomic_DNA"/>
</dbReference>
<accession>A0A8A3S379</accession>
<proteinExistence type="predicted"/>
<name>A0A8A3S379_9EURY</name>
<dbReference type="KEGG" id="maqe:RJ40_03390"/>
<dbReference type="RefSeq" id="WP_265581959.1">
    <property type="nucleotide sequence ID" value="NZ_CP036172.1"/>
</dbReference>
<reference evidence="1" key="1">
    <citation type="journal article" date="2001" name="Int. J. Syst. Evol. Microbiol.">
        <title>Methanofollis aquaemaris sp. nov., a methanogen isolated from an aquaculture fish pond.</title>
        <authorList>
            <person name="Lai M.C."/>
            <person name="Chen S.C."/>
        </authorList>
    </citation>
    <scope>NUCLEOTIDE SEQUENCE</scope>
    <source>
        <strain evidence="1">N2F9704</strain>
    </source>
</reference>
<protein>
    <submittedName>
        <fullName evidence="1">Uncharacterized protein</fullName>
    </submittedName>
</protein>
<dbReference type="GeneID" id="76423373"/>
<gene>
    <name evidence="1" type="ORF">RJ40_03390</name>
</gene>
<reference evidence="1" key="2">
    <citation type="submission" date="2019-02" db="EMBL/GenBank/DDBJ databases">
        <authorList>
            <person name="Chen S.-C."/>
            <person name="Chien H.-H."/>
            <person name="Lai M.-C."/>
        </authorList>
    </citation>
    <scope>NUCLEOTIDE SEQUENCE</scope>
    <source>
        <strain evidence="1">N2F9704</strain>
    </source>
</reference>
<evidence type="ECO:0000313" key="1">
    <source>
        <dbReference type="EMBL" id="QSZ66608.1"/>
    </source>
</evidence>